<sequence length="128" mass="14052">MSSASPAIGLGSKGLLLGPYQTTRAPSRRRLLRFLPALFIYFLPAGGAFSLGERVKYIHEPFLVLQLHTHVYNRTKPESTGKIWNLLTALNSQCSDVGAQVQTPQSGMRRLLVGAAQQRLIEISSLGF</sequence>
<protein>
    <submittedName>
        <fullName evidence="2">Uncharacterized protein</fullName>
    </submittedName>
</protein>
<feature type="transmembrane region" description="Helical" evidence="1">
    <location>
        <begin position="31"/>
        <end position="51"/>
    </location>
</feature>
<keyword evidence="1" id="KW-0472">Membrane</keyword>
<organism evidence="2 3">
    <name type="scientific">Eumeta variegata</name>
    <name type="common">Bagworm moth</name>
    <name type="synonym">Eumeta japonica</name>
    <dbReference type="NCBI Taxonomy" id="151549"/>
    <lineage>
        <taxon>Eukaryota</taxon>
        <taxon>Metazoa</taxon>
        <taxon>Ecdysozoa</taxon>
        <taxon>Arthropoda</taxon>
        <taxon>Hexapoda</taxon>
        <taxon>Insecta</taxon>
        <taxon>Pterygota</taxon>
        <taxon>Neoptera</taxon>
        <taxon>Endopterygota</taxon>
        <taxon>Lepidoptera</taxon>
        <taxon>Glossata</taxon>
        <taxon>Ditrysia</taxon>
        <taxon>Tineoidea</taxon>
        <taxon>Psychidae</taxon>
        <taxon>Oiketicinae</taxon>
        <taxon>Eumeta</taxon>
    </lineage>
</organism>
<name>A0A4C1W001_EUMVA</name>
<keyword evidence="3" id="KW-1185">Reference proteome</keyword>
<evidence type="ECO:0000313" key="2">
    <source>
        <dbReference type="EMBL" id="GBP43395.1"/>
    </source>
</evidence>
<evidence type="ECO:0000313" key="3">
    <source>
        <dbReference type="Proteomes" id="UP000299102"/>
    </source>
</evidence>
<dbReference type="EMBL" id="BGZK01000435">
    <property type="protein sequence ID" value="GBP43395.1"/>
    <property type="molecule type" value="Genomic_DNA"/>
</dbReference>
<proteinExistence type="predicted"/>
<comment type="caution">
    <text evidence="2">The sequence shown here is derived from an EMBL/GenBank/DDBJ whole genome shotgun (WGS) entry which is preliminary data.</text>
</comment>
<evidence type="ECO:0000256" key="1">
    <source>
        <dbReference type="SAM" id="Phobius"/>
    </source>
</evidence>
<keyword evidence="1" id="KW-1133">Transmembrane helix</keyword>
<dbReference type="AlphaFoldDB" id="A0A4C1W001"/>
<accession>A0A4C1W001</accession>
<dbReference type="Proteomes" id="UP000299102">
    <property type="component" value="Unassembled WGS sequence"/>
</dbReference>
<reference evidence="2 3" key="1">
    <citation type="journal article" date="2019" name="Commun. Biol.">
        <title>The bagworm genome reveals a unique fibroin gene that provides high tensile strength.</title>
        <authorList>
            <person name="Kono N."/>
            <person name="Nakamura H."/>
            <person name="Ohtoshi R."/>
            <person name="Tomita M."/>
            <person name="Numata K."/>
            <person name="Arakawa K."/>
        </authorList>
    </citation>
    <scope>NUCLEOTIDE SEQUENCE [LARGE SCALE GENOMIC DNA]</scope>
</reference>
<gene>
    <name evidence="2" type="ORF">EVAR_33923_1</name>
</gene>
<keyword evidence="1" id="KW-0812">Transmembrane</keyword>